<dbReference type="GO" id="GO:0005737">
    <property type="term" value="C:cytoplasm"/>
    <property type="evidence" value="ECO:0007669"/>
    <property type="project" value="TreeGrafter"/>
</dbReference>
<dbReference type="GO" id="GO:0016491">
    <property type="term" value="F:oxidoreductase activity"/>
    <property type="evidence" value="ECO:0007669"/>
    <property type="project" value="UniProtKB-KW"/>
</dbReference>
<protein>
    <submittedName>
        <fullName evidence="3">Glycine/D-amino acid oxidase-like deaminating enzyme</fullName>
    </submittedName>
</protein>
<keyword evidence="1" id="KW-0560">Oxidoreductase</keyword>
<name>A0A7W7B2X4_9SPHN</name>
<dbReference type="EMBL" id="JACHNZ010000032">
    <property type="protein sequence ID" value="MBB4633027.1"/>
    <property type="molecule type" value="Genomic_DNA"/>
</dbReference>
<evidence type="ECO:0000259" key="2">
    <source>
        <dbReference type="Pfam" id="PF01266"/>
    </source>
</evidence>
<reference evidence="3 4" key="1">
    <citation type="submission" date="2020-08" db="EMBL/GenBank/DDBJ databases">
        <title>Genomic Encyclopedia of Type Strains, Phase IV (KMG-IV): sequencing the most valuable type-strain genomes for metagenomic binning, comparative biology and taxonomic classification.</title>
        <authorList>
            <person name="Goeker M."/>
        </authorList>
    </citation>
    <scope>NUCLEOTIDE SEQUENCE [LARGE SCALE GENOMIC DNA]</scope>
    <source>
        <strain evidence="3 4">DSM 17328</strain>
    </source>
</reference>
<dbReference type="PANTHER" id="PTHR13847">
    <property type="entry name" value="SARCOSINE DEHYDROGENASE-RELATED"/>
    <property type="match status" value="1"/>
</dbReference>
<evidence type="ECO:0000256" key="1">
    <source>
        <dbReference type="ARBA" id="ARBA00023002"/>
    </source>
</evidence>
<feature type="domain" description="FAD dependent oxidoreductase" evidence="2">
    <location>
        <begin position="23"/>
        <end position="370"/>
    </location>
</feature>
<evidence type="ECO:0000313" key="3">
    <source>
        <dbReference type="EMBL" id="MBB4633027.1"/>
    </source>
</evidence>
<dbReference type="Gene3D" id="3.30.9.10">
    <property type="entry name" value="D-Amino Acid Oxidase, subunit A, domain 2"/>
    <property type="match status" value="1"/>
</dbReference>
<sequence>MPDVWTIENAPRFERLETNTAADVAIIGAGYSGLVAALDLLARGVSVVVVDAAAPGSGASGRNAGHFAPMMLGSKKNPDDVMKALGPVRGERWNRRVAGSGRTLGDFTAAIACDLRPGYLCVSRTAASLDRARTKFAAWERYGGVFTALDADETASRVGTDRYAGGILLPEGGTLHPLKFVLGLAAFVRAGGGSIHGETPATAIERHGHAWRVRTPRGHIDAAHVLLATGASAPLFPEMAGTVYPVGCSIAATAPLSVSPMPGTHAFIDLDDPAIFSPATDAEQRLVVSALSETRHPALPAAARPAERRLARTYPQFAPRFESLSSGTIGVTPDGLPRLFRLGDTLHALAGCNGFGLTLGIAAAREAAAMIGGTPEDDLALPILDPAALPGHKMLPWFMRAVAVPLMNRLG</sequence>
<dbReference type="Gene3D" id="3.50.50.60">
    <property type="entry name" value="FAD/NAD(P)-binding domain"/>
    <property type="match status" value="1"/>
</dbReference>
<gene>
    <name evidence="3" type="ORF">GGQ98_002656</name>
</gene>
<dbReference type="Proteomes" id="UP000566324">
    <property type="component" value="Unassembled WGS sequence"/>
</dbReference>
<organism evidence="3 4">
    <name type="scientific">Sphingosinicella soli</name>
    <dbReference type="NCBI Taxonomy" id="333708"/>
    <lineage>
        <taxon>Bacteria</taxon>
        <taxon>Pseudomonadati</taxon>
        <taxon>Pseudomonadota</taxon>
        <taxon>Alphaproteobacteria</taxon>
        <taxon>Sphingomonadales</taxon>
        <taxon>Sphingosinicellaceae</taxon>
        <taxon>Sphingosinicella</taxon>
    </lineage>
</organism>
<dbReference type="RefSeq" id="WP_184070257.1">
    <property type="nucleotide sequence ID" value="NZ_JACHNZ010000032.1"/>
</dbReference>
<proteinExistence type="predicted"/>
<dbReference type="InterPro" id="IPR036188">
    <property type="entry name" value="FAD/NAD-bd_sf"/>
</dbReference>
<accession>A0A7W7B2X4</accession>
<dbReference type="Pfam" id="PF01266">
    <property type="entry name" value="DAO"/>
    <property type="match status" value="1"/>
</dbReference>
<evidence type="ECO:0000313" key="4">
    <source>
        <dbReference type="Proteomes" id="UP000566324"/>
    </source>
</evidence>
<dbReference type="InterPro" id="IPR006076">
    <property type="entry name" value="FAD-dep_OxRdtase"/>
</dbReference>
<dbReference type="AlphaFoldDB" id="A0A7W7B2X4"/>
<dbReference type="PRINTS" id="PR00420">
    <property type="entry name" value="RNGMNOXGNASE"/>
</dbReference>
<comment type="caution">
    <text evidence="3">The sequence shown here is derived from an EMBL/GenBank/DDBJ whole genome shotgun (WGS) entry which is preliminary data.</text>
</comment>
<dbReference type="PANTHER" id="PTHR13847:SF281">
    <property type="entry name" value="FAD DEPENDENT OXIDOREDUCTASE DOMAIN-CONTAINING PROTEIN"/>
    <property type="match status" value="1"/>
</dbReference>
<keyword evidence="4" id="KW-1185">Reference proteome</keyword>
<dbReference type="SUPFAM" id="SSF51905">
    <property type="entry name" value="FAD/NAD(P)-binding domain"/>
    <property type="match status" value="1"/>
</dbReference>